<dbReference type="SMART" id="SM00354">
    <property type="entry name" value="HTH_LACI"/>
    <property type="match status" value="1"/>
</dbReference>
<dbReference type="PANTHER" id="PTHR30146:SF109">
    <property type="entry name" value="HTH-TYPE TRANSCRIPTIONAL REGULATOR GALS"/>
    <property type="match status" value="1"/>
</dbReference>
<dbReference type="Gene3D" id="3.40.50.2300">
    <property type="match status" value="2"/>
</dbReference>
<keyword evidence="1" id="KW-0805">Transcription regulation</keyword>
<dbReference type="InterPro" id="IPR028082">
    <property type="entry name" value="Peripla_BP_I"/>
</dbReference>
<name>A0A853BZ50_9ACTN</name>
<dbReference type="SUPFAM" id="SSF53822">
    <property type="entry name" value="Periplasmic binding protein-like I"/>
    <property type="match status" value="1"/>
</dbReference>
<organism evidence="5 6">
    <name type="scientific">Nocardioides thalensis</name>
    <dbReference type="NCBI Taxonomy" id="1914755"/>
    <lineage>
        <taxon>Bacteria</taxon>
        <taxon>Bacillati</taxon>
        <taxon>Actinomycetota</taxon>
        <taxon>Actinomycetes</taxon>
        <taxon>Propionibacteriales</taxon>
        <taxon>Nocardioidaceae</taxon>
        <taxon>Nocardioides</taxon>
    </lineage>
</organism>
<dbReference type="Gene3D" id="1.10.260.40">
    <property type="entry name" value="lambda repressor-like DNA-binding domains"/>
    <property type="match status" value="1"/>
</dbReference>
<evidence type="ECO:0000259" key="4">
    <source>
        <dbReference type="PROSITE" id="PS50932"/>
    </source>
</evidence>
<sequence>MSTNSKPRATMRDVAALAGVSLKTVSRVVNDESPVSEAVRTRVHKAIDQLDYRHNLAASNLRRRVGRARVLGVLLQDVGNSFSAGLLRGLEDACHERQVALLAASLDEEAARERLLVSDLVSRRVDGLVIMPATDRQDYLLPELRAGLPTVFVDRHPVGVDADSVTVDNVRGGYDAARHLLAQGHRRIAVVSDLLAIETARLRIEGVEQALREAGVEPGPGLVRPDVRSADDAQAVVTELLGRPEPPTAVITLRNILSVGALRALRDAGAADRVALVGFDDFPTADLMDLTVIRQDVAAIGARAAELVLARLDGDETPARHVTVPHRLIQRGTGEVAVVPA</sequence>
<dbReference type="CDD" id="cd06267">
    <property type="entry name" value="PBP1_LacI_sugar_binding-like"/>
    <property type="match status" value="1"/>
</dbReference>
<dbReference type="InterPro" id="IPR000843">
    <property type="entry name" value="HTH_LacI"/>
</dbReference>
<comment type="caution">
    <text evidence="5">The sequence shown here is derived from an EMBL/GenBank/DDBJ whole genome shotgun (WGS) entry which is preliminary data.</text>
</comment>
<evidence type="ECO:0000313" key="6">
    <source>
        <dbReference type="Proteomes" id="UP000530424"/>
    </source>
</evidence>
<dbReference type="PROSITE" id="PS00356">
    <property type="entry name" value="HTH_LACI_1"/>
    <property type="match status" value="1"/>
</dbReference>
<dbReference type="Pfam" id="PF00532">
    <property type="entry name" value="Peripla_BP_1"/>
    <property type="match status" value="1"/>
</dbReference>
<dbReference type="AlphaFoldDB" id="A0A853BZ50"/>
<evidence type="ECO:0000313" key="5">
    <source>
        <dbReference type="EMBL" id="NYI99667.1"/>
    </source>
</evidence>
<keyword evidence="3" id="KW-0804">Transcription</keyword>
<protein>
    <submittedName>
        <fullName evidence="5">LacI family transcriptional regulator</fullName>
    </submittedName>
</protein>
<evidence type="ECO:0000256" key="2">
    <source>
        <dbReference type="ARBA" id="ARBA00023125"/>
    </source>
</evidence>
<accession>A0A853BZ50</accession>
<dbReference type="PROSITE" id="PS50932">
    <property type="entry name" value="HTH_LACI_2"/>
    <property type="match status" value="1"/>
</dbReference>
<evidence type="ECO:0000256" key="3">
    <source>
        <dbReference type="ARBA" id="ARBA00023163"/>
    </source>
</evidence>
<dbReference type="GO" id="GO:0000976">
    <property type="term" value="F:transcription cis-regulatory region binding"/>
    <property type="evidence" value="ECO:0007669"/>
    <property type="project" value="TreeGrafter"/>
</dbReference>
<feature type="domain" description="HTH lacI-type" evidence="4">
    <location>
        <begin position="9"/>
        <end position="63"/>
    </location>
</feature>
<keyword evidence="2" id="KW-0238">DNA-binding</keyword>
<reference evidence="5 6" key="1">
    <citation type="submission" date="2020-07" db="EMBL/GenBank/DDBJ databases">
        <title>Sequencing the genomes of 1000 actinobacteria strains.</title>
        <authorList>
            <person name="Klenk H.-P."/>
        </authorList>
    </citation>
    <scope>NUCLEOTIDE SEQUENCE [LARGE SCALE GENOMIC DNA]</scope>
    <source>
        <strain evidence="5 6">DSM 103833</strain>
    </source>
</reference>
<dbReference type="InterPro" id="IPR010982">
    <property type="entry name" value="Lambda_DNA-bd_dom_sf"/>
</dbReference>
<dbReference type="EMBL" id="JACCFP010000001">
    <property type="protein sequence ID" value="NYI99667.1"/>
    <property type="molecule type" value="Genomic_DNA"/>
</dbReference>
<dbReference type="GO" id="GO:0003700">
    <property type="term" value="F:DNA-binding transcription factor activity"/>
    <property type="evidence" value="ECO:0007669"/>
    <property type="project" value="TreeGrafter"/>
</dbReference>
<proteinExistence type="predicted"/>
<evidence type="ECO:0000256" key="1">
    <source>
        <dbReference type="ARBA" id="ARBA00023015"/>
    </source>
</evidence>
<dbReference type="PRINTS" id="PR00036">
    <property type="entry name" value="HTHLACI"/>
</dbReference>
<dbReference type="PANTHER" id="PTHR30146">
    <property type="entry name" value="LACI-RELATED TRANSCRIPTIONAL REPRESSOR"/>
    <property type="match status" value="1"/>
</dbReference>
<dbReference type="Proteomes" id="UP000530424">
    <property type="component" value="Unassembled WGS sequence"/>
</dbReference>
<dbReference type="InterPro" id="IPR001761">
    <property type="entry name" value="Peripla_BP/Lac1_sug-bd_dom"/>
</dbReference>
<dbReference type="SUPFAM" id="SSF47413">
    <property type="entry name" value="lambda repressor-like DNA-binding domains"/>
    <property type="match status" value="1"/>
</dbReference>
<keyword evidence="6" id="KW-1185">Reference proteome</keyword>
<dbReference type="CDD" id="cd01392">
    <property type="entry name" value="HTH_LacI"/>
    <property type="match status" value="1"/>
</dbReference>
<gene>
    <name evidence="5" type="ORF">HNR19_000366</name>
</gene>
<dbReference type="Pfam" id="PF00356">
    <property type="entry name" value="LacI"/>
    <property type="match status" value="1"/>
</dbReference>
<dbReference type="RefSeq" id="WP_218910117.1">
    <property type="nucleotide sequence ID" value="NZ_JACCFP010000001.1"/>
</dbReference>